<gene>
    <name evidence="9" type="ORF">AGOR_G00058920</name>
</gene>
<dbReference type="PANTHER" id="PTHR11849:SF191">
    <property type="entry name" value="ECDYSONE-INDUCED PROTEIN 74EF ISOFORM B"/>
    <property type="match status" value="1"/>
</dbReference>
<proteinExistence type="inferred from homology"/>
<dbReference type="OrthoDB" id="8196042at2759"/>
<dbReference type="Gene3D" id="1.10.10.10">
    <property type="entry name" value="Winged helix-like DNA-binding domain superfamily/Winged helix DNA-binding domain"/>
    <property type="match status" value="1"/>
</dbReference>
<keyword evidence="5 6" id="KW-0539">Nucleus</keyword>
<keyword evidence="4 6" id="KW-0238">DNA-binding</keyword>
<comment type="similarity">
    <text evidence="2 6">Belongs to the ETS family.</text>
</comment>
<feature type="domain" description="ETS" evidence="8">
    <location>
        <begin position="87"/>
        <end position="169"/>
    </location>
</feature>
<feature type="region of interest" description="Disordered" evidence="7">
    <location>
        <begin position="40"/>
        <end position="78"/>
    </location>
</feature>
<dbReference type="GO" id="GO:0040034">
    <property type="term" value="P:regulation of development, heterochronic"/>
    <property type="evidence" value="ECO:0007669"/>
    <property type="project" value="UniProtKB-ARBA"/>
</dbReference>
<dbReference type="EMBL" id="JAERUA010000005">
    <property type="protein sequence ID" value="KAI1899177.1"/>
    <property type="molecule type" value="Genomic_DNA"/>
</dbReference>
<dbReference type="PANTHER" id="PTHR11849">
    <property type="entry name" value="ETS"/>
    <property type="match status" value="1"/>
</dbReference>
<feature type="region of interest" description="Disordered" evidence="7">
    <location>
        <begin position="177"/>
        <end position="240"/>
    </location>
</feature>
<dbReference type="InterPro" id="IPR036388">
    <property type="entry name" value="WH-like_DNA-bd_sf"/>
</dbReference>
<evidence type="ECO:0000259" key="8">
    <source>
        <dbReference type="PROSITE" id="PS50061"/>
    </source>
</evidence>
<dbReference type="PROSITE" id="PS00346">
    <property type="entry name" value="ETS_DOMAIN_2"/>
    <property type="match status" value="1"/>
</dbReference>
<dbReference type="Proteomes" id="UP000829720">
    <property type="component" value="Unassembled WGS sequence"/>
</dbReference>
<sequence>MDPPDPEDERHMPQLFVQAMGSPVTTVLYSHDGLHYPQIQGGTAKGMTQLPKKKKVAVRKPRRERPQSPPPDVIVKKRSKEGKGSTLYLWEFLMALLQDETTCPRYIKWTHQEKGIFKLVDSKAVSRLWGKHKNKPDMNYETMGRALRYYYQRGILAKVEGQRLVYQFTELAKNPSSFDFEDPSGDHSFDEKMSLENPSPPRAAPKPSSRGAEGVKQKKTKRTEAPNVAQPSADGGSTTRAARPLGLIQQQHLPIVSAEMLRTLPIIQSLQPGQHGSVFKTVQLLENLQNAQGKEAPMAGQQGELAAPQSLRAVTGESGAPLVTLAGDQPQQSITLQAVPFTAIMGSEDISMVTGSQAQPKYFLQTDPSSQMVTLVMETIPTNEVLAQQGACVGDTQVLTTPPSPLMGRATSVLALPGGGQQLVTQPPGTVIASVVTAPESKQETVQEELVEEEVDLERHPDMKLEHFSVVVLNDSWVGLEGNRKEAES</sequence>
<dbReference type="GO" id="GO:0030154">
    <property type="term" value="P:cell differentiation"/>
    <property type="evidence" value="ECO:0007669"/>
    <property type="project" value="TreeGrafter"/>
</dbReference>
<evidence type="ECO:0000256" key="3">
    <source>
        <dbReference type="ARBA" id="ARBA00022473"/>
    </source>
</evidence>
<dbReference type="InterPro" id="IPR046328">
    <property type="entry name" value="ETS_fam"/>
</dbReference>
<keyword evidence="10" id="KW-1185">Reference proteome</keyword>
<comment type="subcellular location">
    <subcellularLocation>
        <location evidence="1 6">Nucleus</location>
    </subcellularLocation>
</comment>
<accession>A0A8T3DUU7</accession>
<evidence type="ECO:0000256" key="1">
    <source>
        <dbReference type="ARBA" id="ARBA00004123"/>
    </source>
</evidence>
<feature type="compositionally biased region" description="Basic and acidic residues" evidence="7">
    <location>
        <begin position="184"/>
        <end position="194"/>
    </location>
</feature>
<evidence type="ECO:0000313" key="10">
    <source>
        <dbReference type="Proteomes" id="UP000829720"/>
    </source>
</evidence>
<dbReference type="GO" id="GO:0005634">
    <property type="term" value="C:nucleus"/>
    <property type="evidence" value="ECO:0007669"/>
    <property type="project" value="UniProtKB-SubCell"/>
</dbReference>
<protein>
    <recommendedName>
        <fullName evidence="8">ETS domain-containing protein</fullName>
    </recommendedName>
</protein>
<keyword evidence="3" id="KW-0217">Developmental protein</keyword>
<evidence type="ECO:0000313" key="9">
    <source>
        <dbReference type="EMBL" id="KAI1899177.1"/>
    </source>
</evidence>
<evidence type="ECO:0000256" key="7">
    <source>
        <dbReference type="SAM" id="MobiDB-lite"/>
    </source>
</evidence>
<dbReference type="Pfam" id="PF00178">
    <property type="entry name" value="Ets"/>
    <property type="match status" value="1"/>
</dbReference>
<name>A0A8T3DUU7_9TELE</name>
<organism evidence="9 10">
    <name type="scientific">Albula goreensis</name>
    <dbReference type="NCBI Taxonomy" id="1534307"/>
    <lineage>
        <taxon>Eukaryota</taxon>
        <taxon>Metazoa</taxon>
        <taxon>Chordata</taxon>
        <taxon>Craniata</taxon>
        <taxon>Vertebrata</taxon>
        <taxon>Euteleostomi</taxon>
        <taxon>Actinopterygii</taxon>
        <taxon>Neopterygii</taxon>
        <taxon>Teleostei</taxon>
        <taxon>Albuliformes</taxon>
        <taxon>Albulidae</taxon>
        <taxon>Albula</taxon>
    </lineage>
</organism>
<evidence type="ECO:0000256" key="4">
    <source>
        <dbReference type="ARBA" id="ARBA00023125"/>
    </source>
</evidence>
<dbReference type="SMART" id="SM00413">
    <property type="entry name" value="ETS"/>
    <property type="match status" value="1"/>
</dbReference>
<feature type="compositionally biased region" description="Basic residues" evidence="7">
    <location>
        <begin position="51"/>
        <end position="63"/>
    </location>
</feature>
<dbReference type="SUPFAM" id="SSF46785">
    <property type="entry name" value="Winged helix' DNA-binding domain"/>
    <property type="match status" value="1"/>
</dbReference>
<dbReference type="PROSITE" id="PS50061">
    <property type="entry name" value="ETS_DOMAIN_3"/>
    <property type="match status" value="1"/>
</dbReference>
<reference evidence="9" key="1">
    <citation type="submission" date="2021-01" db="EMBL/GenBank/DDBJ databases">
        <authorList>
            <person name="Zahm M."/>
            <person name="Roques C."/>
            <person name="Cabau C."/>
            <person name="Klopp C."/>
            <person name="Donnadieu C."/>
            <person name="Jouanno E."/>
            <person name="Lampietro C."/>
            <person name="Louis A."/>
            <person name="Herpin A."/>
            <person name="Echchiki A."/>
            <person name="Berthelot C."/>
            <person name="Parey E."/>
            <person name="Roest-Crollius H."/>
            <person name="Braasch I."/>
            <person name="Postlethwait J."/>
            <person name="Bobe J."/>
            <person name="Montfort J."/>
            <person name="Bouchez O."/>
            <person name="Begum T."/>
            <person name="Mejri S."/>
            <person name="Adams A."/>
            <person name="Chen W.-J."/>
            <person name="Guiguen Y."/>
        </authorList>
    </citation>
    <scope>NUCLEOTIDE SEQUENCE</scope>
    <source>
        <tissue evidence="9">Blood</tissue>
    </source>
</reference>
<dbReference type="GO" id="GO:0000981">
    <property type="term" value="F:DNA-binding transcription factor activity, RNA polymerase II-specific"/>
    <property type="evidence" value="ECO:0007669"/>
    <property type="project" value="TreeGrafter"/>
</dbReference>
<evidence type="ECO:0000256" key="2">
    <source>
        <dbReference type="ARBA" id="ARBA00005562"/>
    </source>
</evidence>
<dbReference type="PRINTS" id="PR00454">
    <property type="entry name" value="ETSDOMAIN"/>
</dbReference>
<dbReference type="FunFam" id="1.10.10.10:FF:000411">
    <property type="entry name" value="Ecdysone-induced protein 74EF isoform A"/>
    <property type="match status" value="1"/>
</dbReference>
<dbReference type="GO" id="GO:0043565">
    <property type="term" value="F:sequence-specific DNA binding"/>
    <property type="evidence" value="ECO:0007669"/>
    <property type="project" value="InterPro"/>
</dbReference>
<comment type="caution">
    <text evidence="9">The sequence shown here is derived from an EMBL/GenBank/DDBJ whole genome shotgun (WGS) entry which is preliminary data.</text>
</comment>
<evidence type="ECO:0000256" key="5">
    <source>
        <dbReference type="ARBA" id="ARBA00023242"/>
    </source>
</evidence>
<dbReference type="AlphaFoldDB" id="A0A8T3DUU7"/>
<dbReference type="InterPro" id="IPR036390">
    <property type="entry name" value="WH_DNA-bd_sf"/>
</dbReference>
<evidence type="ECO:0000256" key="6">
    <source>
        <dbReference type="RuleBase" id="RU004019"/>
    </source>
</evidence>
<dbReference type="InterPro" id="IPR000418">
    <property type="entry name" value="Ets_dom"/>
</dbReference>